<name>A0A8H4VIX9_9AGAR</name>
<evidence type="ECO:0000256" key="1">
    <source>
        <dbReference type="SAM" id="MobiDB-lite"/>
    </source>
</evidence>
<protein>
    <recommendedName>
        <fullName evidence="4">F-box domain-containing protein</fullName>
    </recommendedName>
</protein>
<comment type="caution">
    <text evidence="2">The sequence shown here is derived from an EMBL/GenBank/DDBJ whole genome shotgun (WGS) entry which is preliminary data.</text>
</comment>
<dbReference type="EMBL" id="JAACJL010000057">
    <property type="protein sequence ID" value="KAF4611473.1"/>
    <property type="molecule type" value="Genomic_DNA"/>
</dbReference>
<accession>A0A8H4VIX9</accession>
<reference evidence="2 3" key="1">
    <citation type="submission" date="2019-12" db="EMBL/GenBank/DDBJ databases">
        <authorList>
            <person name="Floudas D."/>
            <person name="Bentzer J."/>
            <person name="Ahren D."/>
            <person name="Johansson T."/>
            <person name="Persson P."/>
            <person name="Tunlid A."/>
        </authorList>
    </citation>
    <scope>NUCLEOTIDE SEQUENCE [LARGE SCALE GENOMIC DNA]</scope>
    <source>
        <strain evidence="2 3">CBS 102.39</strain>
    </source>
</reference>
<sequence length="577" mass="64570">MSSPSLGSIPCDILQHIAFLCSLTTVFAPPVDVLHLLLTSRTFYRSLNFRDAPYLYADIFCTKFDAQVSVRRYGTRWTDSALAAELMRRCRLLRRAQRLDFSPAGLVQDLWAALWMLLESDRLNRKQLNRARFPEFILGLAHRELSASSVSSSMKHIIVCLLSLTLRRQTILGMSKKDRDELYGLVFPFIFSPQQPSKPPQGSLICAHCSHRDHVYGSEGPTQDNTQPRCQCIHDHPIVSAYQKTQFAMTPNSATAAINLASAILESTPMRIPYHLPETRAIAIATQRSGPTQEEYKALVAYETLLQADFAEEQHEQHEQQQQDDDYSSSSTLSEPCPDHPYAMSDTPPGFSRHNDLAYAEILRSLDPGHGSSNVFSYTPGTMTGLWEGIFRTAPSPKNYLIASTSSTPSPSPALGFTKPFQCCLVEYICSGHTGSLSAESEGDILEHPLCFPNLLDPKSSFELQIAGRKYRRYSPGDEVRRCHLPSHNDILMLGQTLEGHAEAWGGYKFFGKVQTDGHLFLKREAKDTASPNGKQIFEGHLPLLTMVVGRWRFVSENILPGQGIFSLVKSRNGWKV</sequence>
<evidence type="ECO:0000313" key="3">
    <source>
        <dbReference type="Proteomes" id="UP000521872"/>
    </source>
</evidence>
<keyword evidence="3" id="KW-1185">Reference proteome</keyword>
<dbReference type="Proteomes" id="UP000521872">
    <property type="component" value="Unassembled WGS sequence"/>
</dbReference>
<proteinExistence type="predicted"/>
<evidence type="ECO:0008006" key="4">
    <source>
        <dbReference type="Google" id="ProtNLM"/>
    </source>
</evidence>
<feature type="region of interest" description="Disordered" evidence="1">
    <location>
        <begin position="313"/>
        <end position="350"/>
    </location>
</feature>
<gene>
    <name evidence="2" type="ORF">D9613_003906</name>
</gene>
<organism evidence="2 3">
    <name type="scientific">Agrocybe pediades</name>
    <dbReference type="NCBI Taxonomy" id="84607"/>
    <lineage>
        <taxon>Eukaryota</taxon>
        <taxon>Fungi</taxon>
        <taxon>Dikarya</taxon>
        <taxon>Basidiomycota</taxon>
        <taxon>Agaricomycotina</taxon>
        <taxon>Agaricomycetes</taxon>
        <taxon>Agaricomycetidae</taxon>
        <taxon>Agaricales</taxon>
        <taxon>Agaricineae</taxon>
        <taxon>Strophariaceae</taxon>
        <taxon>Agrocybe</taxon>
    </lineage>
</organism>
<evidence type="ECO:0000313" key="2">
    <source>
        <dbReference type="EMBL" id="KAF4611473.1"/>
    </source>
</evidence>
<dbReference type="AlphaFoldDB" id="A0A8H4VIX9"/>